<dbReference type="InterPro" id="IPR001247">
    <property type="entry name" value="ExoRNase_PH_dom1"/>
</dbReference>
<dbReference type="SUPFAM" id="SSF54211">
    <property type="entry name" value="Ribosomal protein S5 domain 2-like"/>
    <property type="match status" value="1"/>
</dbReference>
<dbReference type="EMBL" id="BGZP01000021">
    <property type="protein sequence ID" value="GBR77675.1"/>
    <property type="molecule type" value="Genomic_DNA"/>
</dbReference>
<dbReference type="InterPro" id="IPR012162">
    <property type="entry name" value="PNPase"/>
</dbReference>
<feature type="domain" description="Exoribonuclease phosphorolytic" evidence="2">
    <location>
        <begin position="13"/>
        <end position="84"/>
    </location>
</feature>
<dbReference type="InterPro" id="IPR020568">
    <property type="entry name" value="Ribosomal_Su5_D2-typ_SF"/>
</dbReference>
<sequence length="85" mass="9211">MAKVQVSADFHGKKYTIETGVIAKQAHGAVLVTCGETVVLGTVVTSENPREGVDFFPLTVDYIEKFYASGKIPGSFFKREAKPTT</sequence>
<dbReference type="Proteomes" id="UP000282196">
    <property type="component" value="Unassembled WGS sequence"/>
</dbReference>
<evidence type="ECO:0000313" key="3">
    <source>
        <dbReference type="EMBL" id="GBR77675.1"/>
    </source>
</evidence>
<dbReference type="GO" id="GO:0005829">
    <property type="term" value="C:cytosol"/>
    <property type="evidence" value="ECO:0007669"/>
    <property type="project" value="TreeGrafter"/>
</dbReference>
<dbReference type="PANTHER" id="PTHR11252">
    <property type="entry name" value="POLYRIBONUCLEOTIDE NUCLEOTIDYLTRANSFERASE"/>
    <property type="match status" value="1"/>
</dbReference>
<dbReference type="InterPro" id="IPR027408">
    <property type="entry name" value="PNPase/RNase_PH_dom_sf"/>
</dbReference>
<proteinExistence type="predicted"/>
<evidence type="ECO:0000259" key="2">
    <source>
        <dbReference type="Pfam" id="PF01138"/>
    </source>
</evidence>
<organism evidence="3 4">
    <name type="scientific">Candidatus Termititenax dinenymphae</name>
    <dbReference type="NCBI Taxonomy" id="2218523"/>
    <lineage>
        <taxon>Bacteria</taxon>
        <taxon>Bacillati</taxon>
        <taxon>Candidatus Margulisiibacteriota</taxon>
        <taxon>Candidatus Termititenacia</taxon>
        <taxon>Candidatus Termititenacales</taxon>
        <taxon>Candidatus Termititenacaceae</taxon>
        <taxon>Candidatus Termititenax</taxon>
    </lineage>
</organism>
<dbReference type="AlphaFoldDB" id="A0A388TNE9"/>
<keyword evidence="1" id="KW-0694">RNA-binding</keyword>
<keyword evidence="4" id="KW-1185">Reference proteome</keyword>
<dbReference type="Pfam" id="PF01138">
    <property type="entry name" value="RNase_PH"/>
    <property type="match status" value="1"/>
</dbReference>
<protein>
    <submittedName>
        <fullName evidence="3">Polyribonucleotide nucleotidyltransferase</fullName>
    </submittedName>
</protein>
<dbReference type="PANTHER" id="PTHR11252:SF0">
    <property type="entry name" value="POLYRIBONUCLEOTIDE NUCLEOTIDYLTRANSFERASE 1, MITOCHONDRIAL"/>
    <property type="match status" value="1"/>
</dbReference>
<gene>
    <name evidence="3" type="primary">pnp</name>
    <name evidence="3" type="ORF">RDn1_334</name>
</gene>
<dbReference type="GO" id="GO:0006402">
    <property type="term" value="P:mRNA catabolic process"/>
    <property type="evidence" value="ECO:0007669"/>
    <property type="project" value="InterPro"/>
</dbReference>
<accession>A0A388TNE9</accession>
<dbReference type="GO" id="GO:0003723">
    <property type="term" value="F:RNA binding"/>
    <property type="evidence" value="ECO:0007669"/>
    <property type="project" value="UniProtKB-KW"/>
</dbReference>
<dbReference type="Gene3D" id="3.30.230.70">
    <property type="entry name" value="GHMP Kinase, N-terminal domain"/>
    <property type="match status" value="1"/>
</dbReference>
<dbReference type="GO" id="GO:0000175">
    <property type="term" value="F:3'-5'-RNA exonuclease activity"/>
    <property type="evidence" value="ECO:0007669"/>
    <property type="project" value="TreeGrafter"/>
</dbReference>
<evidence type="ECO:0000256" key="1">
    <source>
        <dbReference type="ARBA" id="ARBA00022884"/>
    </source>
</evidence>
<evidence type="ECO:0000313" key="4">
    <source>
        <dbReference type="Proteomes" id="UP000282196"/>
    </source>
</evidence>
<feature type="non-terminal residue" evidence="3">
    <location>
        <position position="85"/>
    </location>
</feature>
<comment type="caution">
    <text evidence="3">The sequence shown here is derived from an EMBL/GenBank/DDBJ whole genome shotgun (WGS) entry which is preliminary data.</text>
</comment>
<name>A0A388TNE9_9BACT</name>
<reference evidence="3 4" key="1">
    <citation type="journal article" date="2019" name="ISME J.">
        <title>Genome analyses of uncultured TG2/ZB3 bacteria in 'Margulisbacteria' specifically attached to ectosymbiotic spirochetes of protists in the termite gut.</title>
        <authorList>
            <person name="Utami Y.D."/>
            <person name="Kuwahara H."/>
            <person name="Igai K."/>
            <person name="Murakami T."/>
            <person name="Sugaya K."/>
            <person name="Morikawa T."/>
            <person name="Nagura Y."/>
            <person name="Yuki M."/>
            <person name="Deevong P."/>
            <person name="Inoue T."/>
            <person name="Kihara K."/>
            <person name="Lo N."/>
            <person name="Yamada A."/>
            <person name="Ohkuma M."/>
            <person name="Hongoh Y."/>
        </authorList>
    </citation>
    <scope>NUCLEOTIDE SEQUENCE [LARGE SCALE GENOMIC DNA]</scope>
    <source>
        <strain evidence="3">RsDinE6-01</strain>
    </source>
</reference>
<dbReference type="GO" id="GO:0004654">
    <property type="term" value="F:polyribonucleotide nucleotidyltransferase activity"/>
    <property type="evidence" value="ECO:0007669"/>
    <property type="project" value="InterPro"/>
</dbReference>